<feature type="transmembrane region" description="Helical" evidence="8">
    <location>
        <begin position="235"/>
        <end position="256"/>
    </location>
</feature>
<keyword evidence="5 8" id="KW-0812">Transmembrane</keyword>
<dbReference type="HOGENOM" id="CLU_063648_0_0_14"/>
<feature type="transmembrane region" description="Helical" evidence="8">
    <location>
        <begin position="62"/>
        <end position="83"/>
    </location>
</feature>
<evidence type="ECO:0000256" key="8">
    <source>
        <dbReference type="SAM" id="Phobius"/>
    </source>
</evidence>
<organism evidence="10 11">
    <name type="scientific">Acholeplasma oculi</name>
    <dbReference type="NCBI Taxonomy" id="35623"/>
    <lineage>
        <taxon>Bacteria</taxon>
        <taxon>Bacillati</taxon>
        <taxon>Mycoplasmatota</taxon>
        <taxon>Mollicutes</taxon>
        <taxon>Acholeplasmatales</taxon>
        <taxon>Acholeplasmataceae</taxon>
        <taxon>Acholeplasma</taxon>
    </lineage>
</organism>
<feature type="transmembrane region" description="Helical" evidence="8">
    <location>
        <begin position="286"/>
        <end position="307"/>
    </location>
</feature>
<keyword evidence="7 8" id="KW-0472">Membrane</keyword>
<evidence type="ECO:0000259" key="9">
    <source>
        <dbReference type="Pfam" id="PF13303"/>
    </source>
</evidence>
<keyword evidence="6 8" id="KW-1133">Transmembrane helix</keyword>
<evidence type="ECO:0000313" key="10">
    <source>
        <dbReference type="EMBL" id="CDR30708.1"/>
    </source>
</evidence>
<dbReference type="AlphaFoldDB" id="A0A061AA54"/>
<sequence>MKNISNSGVDSASSTPTFWQKTKAFLNKTLNAMTFGIFGTIVVGAIVQSIGVVLGIDVLSMRVASILTSLLGMGIGLSIGLALKVDGLKLVMLSVAGGIATLLKIDFNLNGWFDPAKSSNNPITAYIVVIAVYFLLQTVFRKKTAYDLFFIPLLTVLGAILAAFLISWPIDRLMEAIYSTIRFFMNLEPYTTSAFIALIFGILLTLPFISSAGVAIAVFSVPFGVGNALAIPDPIAIAAMCAAVIGCSAQMVGFSIQTIRKNDIGTIFTVGLASSMFQFKNIVKKPITWVPTLVASFVLAPLSYFIFSGYEWFISSIPVGHQFSAVWAGMGTSGIVGQLQTLTIGNYSLNAWLFVGSQVLFPAVLVYWLDMLFIKMNWYTENDLILDTSL</sequence>
<dbReference type="RefSeq" id="WP_045749224.1">
    <property type="nucleotide sequence ID" value="NZ_FUZK01000001.1"/>
</dbReference>
<keyword evidence="2" id="KW-0813">Transport</keyword>
<dbReference type="KEGG" id="aoc:Aocu_06350"/>
<feature type="transmembrane region" description="Helical" evidence="8">
    <location>
        <begin position="90"/>
        <end position="107"/>
    </location>
</feature>
<keyword evidence="10" id="KW-0670">Pyruvate</keyword>
<dbReference type="GO" id="GO:0008982">
    <property type="term" value="F:protein-N(PI)-phosphohistidine-sugar phosphotransferase activity"/>
    <property type="evidence" value="ECO:0007669"/>
    <property type="project" value="InterPro"/>
</dbReference>
<protein>
    <submittedName>
        <fullName evidence="10">Phosphoenolpyruvate-dependent sugar phosphotransferase system, EIIC</fullName>
    </submittedName>
</protein>
<feature type="domain" description="Phosphotransferase system EIIC" evidence="9">
    <location>
        <begin position="28"/>
        <end position="385"/>
    </location>
</feature>
<dbReference type="GO" id="GO:0009401">
    <property type="term" value="P:phosphoenolpyruvate-dependent sugar phosphotransferase system"/>
    <property type="evidence" value="ECO:0007669"/>
    <property type="project" value="InterPro"/>
</dbReference>
<feature type="transmembrane region" description="Helical" evidence="8">
    <location>
        <begin position="148"/>
        <end position="170"/>
    </location>
</feature>
<accession>A0A061AA54</accession>
<comment type="subcellular location">
    <subcellularLocation>
        <location evidence="1">Cell membrane</location>
        <topology evidence="1">Multi-pass membrane protein</topology>
    </subcellularLocation>
</comment>
<dbReference type="InParanoid" id="A0A061AA54"/>
<reference evidence="11" key="1">
    <citation type="submission" date="2014-05" db="EMBL/GenBank/DDBJ databases">
        <authorList>
            <person name="Kube M."/>
        </authorList>
    </citation>
    <scope>NUCLEOTIDE SEQUENCE [LARGE SCALE GENOMIC DNA]</scope>
</reference>
<keyword evidence="3" id="KW-1003">Cell membrane</keyword>
<evidence type="ECO:0000256" key="2">
    <source>
        <dbReference type="ARBA" id="ARBA00022448"/>
    </source>
</evidence>
<gene>
    <name evidence="10" type="ORF">Aocu_06350</name>
</gene>
<keyword evidence="10" id="KW-0808">Transferase</keyword>
<evidence type="ECO:0000256" key="1">
    <source>
        <dbReference type="ARBA" id="ARBA00004651"/>
    </source>
</evidence>
<proteinExistence type="predicted"/>
<dbReference type="STRING" id="35623.Aocu_06350"/>
<evidence type="ECO:0000256" key="3">
    <source>
        <dbReference type="ARBA" id="ARBA00022475"/>
    </source>
</evidence>
<evidence type="ECO:0000256" key="6">
    <source>
        <dbReference type="ARBA" id="ARBA00022989"/>
    </source>
</evidence>
<dbReference type="OrthoDB" id="396983at2"/>
<dbReference type="InterPro" id="IPR003352">
    <property type="entry name" value="PTS_EIIC"/>
</dbReference>
<dbReference type="GO" id="GO:0005886">
    <property type="term" value="C:plasma membrane"/>
    <property type="evidence" value="ECO:0007669"/>
    <property type="project" value="UniProtKB-SubCell"/>
</dbReference>
<dbReference type="PATRIC" id="fig|35623.3.peg.635"/>
<feature type="transmembrane region" description="Helical" evidence="8">
    <location>
        <begin position="349"/>
        <end position="369"/>
    </location>
</feature>
<dbReference type="EMBL" id="LK028559">
    <property type="protein sequence ID" value="CDR30708.1"/>
    <property type="molecule type" value="Genomic_DNA"/>
</dbReference>
<feature type="transmembrane region" description="Helical" evidence="8">
    <location>
        <begin position="119"/>
        <end position="136"/>
    </location>
</feature>
<feature type="transmembrane region" description="Helical" evidence="8">
    <location>
        <begin position="190"/>
        <end position="223"/>
    </location>
</feature>
<dbReference type="Proteomes" id="UP000032434">
    <property type="component" value="Chromosome 1"/>
</dbReference>
<evidence type="ECO:0000256" key="7">
    <source>
        <dbReference type="ARBA" id="ARBA00023136"/>
    </source>
</evidence>
<evidence type="ECO:0000313" key="11">
    <source>
        <dbReference type="Proteomes" id="UP000032434"/>
    </source>
</evidence>
<name>A0A061AA54_9MOLU</name>
<feature type="transmembrane region" description="Helical" evidence="8">
    <location>
        <begin position="30"/>
        <end position="56"/>
    </location>
</feature>
<keyword evidence="11" id="KW-1185">Reference proteome</keyword>
<keyword evidence="4" id="KW-0762">Sugar transport</keyword>
<evidence type="ECO:0000256" key="4">
    <source>
        <dbReference type="ARBA" id="ARBA00022597"/>
    </source>
</evidence>
<evidence type="ECO:0000256" key="5">
    <source>
        <dbReference type="ARBA" id="ARBA00022692"/>
    </source>
</evidence>
<dbReference type="Pfam" id="PF13303">
    <property type="entry name" value="PTS_EIIC_2"/>
    <property type="match status" value="1"/>
</dbReference>